<dbReference type="PROSITE" id="PS51257">
    <property type="entry name" value="PROKAR_LIPOPROTEIN"/>
    <property type="match status" value="1"/>
</dbReference>
<proteinExistence type="predicted"/>
<protein>
    <submittedName>
        <fullName evidence="2">Uncharacterized protein</fullName>
    </submittedName>
</protein>
<evidence type="ECO:0000313" key="2">
    <source>
        <dbReference type="EMBL" id="WXB01700.1"/>
    </source>
</evidence>
<dbReference type="RefSeq" id="WP_394831316.1">
    <property type="nucleotide sequence ID" value="NZ_CP089929.1"/>
</dbReference>
<name>A0ABZ2KT39_9BACT</name>
<evidence type="ECO:0000256" key="1">
    <source>
        <dbReference type="SAM" id="SignalP"/>
    </source>
</evidence>
<sequence>MRPIKLSRTVWRNHNGLSWSILASACAALSAVAACSGANGPGAEAGGDGASGTLADAHTRDGTIAREGNTGTDDGLACASGAWCWQQPQPSGNDIHGIWVSSANDVWTVGKRGTISHYDGASWKTIHVDDEELRGIWGASPSDIWAVGSNEVILHYDGTSWKRVHGGAAGGITGGAVAKLLTGIWGSASNDIWAVTPNLSFLHYDGTAWSAAETDYGDVGTLDCTVKDHDRIQAGIWGSSKRNPVAVSCNSTIAILEPNQRWVVVRDDANAYWHAVWGGFGNMWKGGSRGIYHNNDLDLKIRPGDSVSAIVGTSSDDLWAVTYLGMIYHREFSRWNSVSGAPPEVGLLAVGASAGRTLIAGTHGHLLVPSGSVVTDFPGTAPFARAEWRSIAIPAQDDENVWVVGETSVIRRAGGAWSLANRTSDGTPLPDESPLAVGRRVVAAGPDDVWSLRGRFPYHFDGSTWTKANYTMRNGDEPNELSATGRDDVWMVGRGKTVDHFDGTNWTSSEIFSDFALGSAHVHARTPTDVWVAAEIIDDATSDWIAHVHHYNGSTWTAENQTASGNSMNAFNRIYAPQSGEAWATSSTGLHHYTGGKWHDVHPALPPGDNDSYFDDIDGSGPNDVWALHETSSRLFALYHFDGTNWTYEMVPTNERLKGITVGPKRIWVAGTNGVLLARGR</sequence>
<dbReference type="Proteomes" id="UP001374803">
    <property type="component" value="Chromosome"/>
</dbReference>
<gene>
    <name evidence="2" type="ORF">LVJ94_32880</name>
</gene>
<dbReference type="Gene3D" id="2.130.10.10">
    <property type="entry name" value="YVTN repeat-like/Quinoprotein amine dehydrogenase"/>
    <property type="match status" value="1"/>
</dbReference>
<feature type="signal peptide" evidence="1">
    <location>
        <begin position="1"/>
        <end position="33"/>
    </location>
</feature>
<feature type="chain" id="PRO_5047078598" evidence="1">
    <location>
        <begin position="34"/>
        <end position="681"/>
    </location>
</feature>
<accession>A0ABZ2KT39</accession>
<keyword evidence="1" id="KW-0732">Signal</keyword>
<evidence type="ECO:0000313" key="3">
    <source>
        <dbReference type="Proteomes" id="UP001374803"/>
    </source>
</evidence>
<organism evidence="2 3">
    <name type="scientific">Pendulispora rubella</name>
    <dbReference type="NCBI Taxonomy" id="2741070"/>
    <lineage>
        <taxon>Bacteria</taxon>
        <taxon>Pseudomonadati</taxon>
        <taxon>Myxococcota</taxon>
        <taxon>Myxococcia</taxon>
        <taxon>Myxococcales</taxon>
        <taxon>Sorangiineae</taxon>
        <taxon>Pendulisporaceae</taxon>
        <taxon>Pendulispora</taxon>
    </lineage>
</organism>
<keyword evidence="3" id="KW-1185">Reference proteome</keyword>
<dbReference type="EMBL" id="CP089983">
    <property type="protein sequence ID" value="WXB01700.1"/>
    <property type="molecule type" value="Genomic_DNA"/>
</dbReference>
<dbReference type="InterPro" id="IPR015943">
    <property type="entry name" value="WD40/YVTN_repeat-like_dom_sf"/>
</dbReference>
<reference evidence="2" key="1">
    <citation type="submission" date="2021-12" db="EMBL/GenBank/DDBJ databases">
        <title>Discovery of the Pendulisporaceae a myxobacterial family with distinct sporulation behavior and unique specialized metabolism.</title>
        <authorList>
            <person name="Garcia R."/>
            <person name="Popoff A."/>
            <person name="Bader C.D."/>
            <person name="Loehr J."/>
            <person name="Walesch S."/>
            <person name="Walt C."/>
            <person name="Boldt J."/>
            <person name="Bunk B."/>
            <person name="Haeckl F.J.F.P.J."/>
            <person name="Gunesch A.P."/>
            <person name="Birkelbach J."/>
            <person name="Nuebel U."/>
            <person name="Pietschmann T."/>
            <person name="Bach T."/>
            <person name="Mueller R."/>
        </authorList>
    </citation>
    <scope>NUCLEOTIDE SEQUENCE</scope>
    <source>
        <strain evidence="2">MSr11367</strain>
    </source>
</reference>